<dbReference type="Gene3D" id="3.90.550.10">
    <property type="entry name" value="Spore Coat Polysaccharide Biosynthesis Protein SpsA, Chain A"/>
    <property type="match status" value="1"/>
</dbReference>
<dbReference type="EMBL" id="CYXO01000023">
    <property type="protein sequence ID" value="CUN24182.1"/>
    <property type="molecule type" value="Genomic_DNA"/>
</dbReference>
<dbReference type="Pfam" id="PF00535">
    <property type="entry name" value="Glycos_transf_2"/>
    <property type="match status" value="1"/>
</dbReference>
<dbReference type="InterPro" id="IPR029044">
    <property type="entry name" value="Nucleotide-diphossugar_trans"/>
</dbReference>
<dbReference type="Proteomes" id="UP000095597">
    <property type="component" value="Unassembled WGS sequence"/>
</dbReference>
<evidence type="ECO:0000313" key="2">
    <source>
        <dbReference type="EMBL" id="CUN24182.1"/>
    </source>
</evidence>
<dbReference type="PANTHER" id="PTHR22916">
    <property type="entry name" value="GLYCOSYLTRANSFERASE"/>
    <property type="match status" value="1"/>
</dbReference>
<protein>
    <submittedName>
        <fullName evidence="2">Chondroitin polymerase</fullName>
    </submittedName>
</protein>
<proteinExistence type="predicted"/>
<dbReference type="OrthoDB" id="9785185at2"/>
<evidence type="ECO:0000313" key="3">
    <source>
        <dbReference type="Proteomes" id="UP000095597"/>
    </source>
</evidence>
<dbReference type="PANTHER" id="PTHR22916:SF3">
    <property type="entry name" value="UDP-GLCNAC:BETAGAL BETA-1,3-N-ACETYLGLUCOSAMINYLTRANSFERASE-LIKE PROTEIN 1"/>
    <property type="match status" value="1"/>
</dbReference>
<sequence>MVSLIIPCYNAEKYIGRCLDSVLNQTDRNIELIVVNDGSTDKTARIIEDYRHVLESDITRFIYISQENEGVGAACNNALKKVTGEFLTLLDADDIMLPESIEIRRKWLEEHSTYGLVRTNGYYVTEDNLELCNRLLEVNEYMKNKENVFNELFNGTTYLWPGTYMIRMNVLDKLYPDREIYPSRNGQNMQLVMMAAYVSKAGFIDIPLMKYVLQKESLSHFSSGNVMQKELNAMEGYKDIRKHLVKQFMNEDDQDKWNDKIDKLYANIYLDIALKHKDKDFAKSCYENIKHKGNIEINQQINYYKLMNPVVYWCLRIIRKLGWRPKKENYDKKIND</sequence>
<dbReference type="SUPFAM" id="SSF53448">
    <property type="entry name" value="Nucleotide-diphospho-sugar transferases"/>
    <property type="match status" value="1"/>
</dbReference>
<dbReference type="RefSeq" id="WP_055215193.1">
    <property type="nucleotide sequence ID" value="NZ_CYXO01000023.1"/>
</dbReference>
<name>A0A173VA04_9FIRM</name>
<evidence type="ECO:0000259" key="1">
    <source>
        <dbReference type="Pfam" id="PF00535"/>
    </source>
</evidence>
<feature type="domain" description="Glycosyltransferase 2-like" evidence="1">
    <location>
        <begin position="3"/>
        <end position="174"/>
    </location>
</feature>
<organism evidence="2 3">
    <name type="scientific">Dorea longicatena</name>
    <dbReference type="NCBI Taxonomy" id="88431"/>
    <lineage>
        <taxon>Bacteria</taxon>
        <taxon>Bacillati</taxon>
        <taxon>Bacillota</taxon>
        <taxon>Clostridia</taxon>
        <taxon>Lachnospirales</taxon>
        <taxon>Lachnospiraceae</taxon>
        <taxon>Dorea</taxon>
    </lineage>
</organism>
<dbReference type="GO" id="GO:0016758">
    <property type="term" value="F:hexosyltransferase activity"/>
    <property type="evidence" value="ECO:0007669"/>
    <property type="project" value="UniProtKB-ARBA"/>
</dbReference>
<dbReference type="CDD" id="cd00761">
    <property type="entry name" value="Glyco_tranf_GTA_type"/>
    <property type="match status" value="1"/>
</dbReference>
<dbReference type="AlphaFoldDB" id="A0A173VA04"/>
<dbReference type="InterPro" id="IPR001173">
    <property type="entry name" value="Glyco_trans_2-like"/>
</dbReference>
<accession>A0A173VA04</accession>
<gene>
    <name evidence="2" type="primary">kfoC_3</name>
    <name evidence="2" type="ORF">ERS852573_02778</name>
</gene>
<reference evidence="2 3" key="1">
    <citation type="submission" date="2015-09" db="EMBL/GenBank/DDBJ databases">
        <authorList>
            <consortium name="Pathogen Informatics"/>
        </authorList>
    </citation>
    <scope>NUCLEOTIDE SEQUENCE [LARGE SCALE GENOMIC DNA]</scope>
    <source>
        <strain evidence="2 3">2789STDY5834961</strain>
    </source>
</reference>